<dbReference type="Proteomes" id="UP001589646">
    <property type="component" value="Unassembled WGS sequence"/>
</dbReference>
<comment type="caution">
    <text evidence="1">The sequence shown here is derived from an EMBL/GenBank/DDBJ whole genome shotgun (WGS) entry which is preliminary data.</text>
</comment>
<sequence>MWSLARAAIALAARFRPYSGGTRVSVTEAAIRPFADLRAAGPDCGHEPGQAAGFRKTVLVAVEAAARTHRGAPIPTLADMIRKVTAALDAA</sequence>
<evidence type="ECO:0000313" key="1">
    <source>
        <dbReference type="EMBL" id="MFB9533403.1"/>
    </source>
</evidence>
<dbReference type="EMBL" id="JBHMCE010000018">
    <property type="protein sequence ID" value="MFB9533403.1"/>
    <property type="molecule type" value="Genomic_DNA"/>
</dbReference>
<name>A0ABV5QD64_9ACTN</name>
<accession>A0ABV5QD64</accession>
<keyword evidence="2" id="KW-1185">Reference proteome</keyword>
<organism evidence="1 2">
    <name type="scientific">Nonomuraea roseola</name>
    <dbReference type="NCBI Taxonomy" id="46179"/>
    <lineage>
        <taxon>Bacteria</taxon>
        <taxon>Bacillati</taxon>
        <taxon>Actinomycetota</taxon>
        <taxon>Actinomycetes</taxon>
        <taxon>Streptosporangiales</taxon>
        <taxon>Streptosporangiaceae</taxon>
        <taxon>Nonomuraea</taxon>
    </lineage>
</organism>
<reference evidence="1 2" key="1">
    <citation type="submission" date="2024-09" db="EMBL/GenBank/DDBJ databases">
        <authorList>
            <person name="Sun Q."/>
            <person name="Mori K."/>
        </authorList>
    </citation>
    <scope>NUCLEOTIDE SEQUENCE [LARGE SCALE GENOMIC DNA]</scope>
    <source>
        <strain evidence="1 2">JCM 3323</strain>
    </source>
</reference>
<protein>
    <submittedName>
        <fullName evidence="1">Uncharacterized protein</fullName>
    </submittedName>
</protein>
<proteinExistence type="predicted"/>
<gene>
    <name evidence="1" type="ORF">ACFFRN_42975</name>
</gene>
<dbReference type="RefSeq" id="WP_346116502.1">
    <property type="nucleotide sequence ID" value="NZ_BAAAXC010000002.1"/>
</dbReference>
<evidence type="ECO:0000313" key="2">
    <source>
        <dbReference type="Proteomes" id="UP001589646"/>
    </source>
</evidence>